<dbReference type="Gene3D" id="1.10.10.10">
    <property type="entry name" value="Winged helix-like DNA-binding domain superfamily/Winged helix DNA-binding domain"/>
    <property type="match status" value="1"/>
</dbReference>
<evidence type="ECO:0000256" key="2">
    <source>
        <dbReference type="ARBA" id="ARBA00023015"/>
    </source>
</evidence>
<gene>
    <name evidence="7" type="ORF">GTA51_08690</name>
</gene>
<dbReference type="InterPro" id="IPR039425">
    <property type="entry name" value="RNA_pol_sigma-70-like"/>
</dbReference>
<dbReference type="GO" id="GO:0003677">
    <property type="term" value="F:DNA binding"/>
    <property type="evidence" value="ECO:0007669"/>
    <property type="project" value="InterPro"/>
</dbReference>
<reference evidence="7 8" key="1">
    <citation type="submission" date="2020-01" db="EMBL/GenBank/DDBJ databases">
        <title>Genome sequence of Desulfovibrio aerotolerans DSM 16695(T).</title>
        <authorList>
            <person name="Karnachuk O."/>
            <person name="Avakyan M."/>
            <person name="Mardanov A."/>
            <person name="Kadnikov V."/>
            <person name="Ravin N."/>
        </authorList>
    </citation>
    <scope>NUCLEOTIDE SEQUENCE [LARGE SCALE GENOMIC DNA]</scope>
    <source>
        <strain evidence="7 8">DSM 16695</strain>
    </source>
</reference>
<feature type="domain" description="RNA polymerase sigma-70 region 2" evidence="5">
    <location>
        <begin position="53"/>
        <end position="118"/>
    </location>
</feature>
<dbReference type="InterPro" id="IPR013249">
    <property type="entry name" value="RNA_pol_sigma70_r4_t2"/>
</dbReference>
<keyword evidence="2" id="KW-0805">Transcription regulation</keyword>
<dbReference type="EMBL" id="WVUD01000012">
    <property type="protein sequence ID" value="MYL83208.1"/>
    <property type="molecule type" value="Genomic_DNA"/>
</dbReference>
<proteinExistence type="inferred from homology"/>
<sequence length="220" mass="24385">MPAASWLMTGSIPTPARTANLRSVMVEALVDMEDARVLKAIRAGDVDAYATIMTKYQGRVAGIVSGHAPRDRVSELTHEVFVRAYRSLAGYRGDSPLGHWLAKVAVRTCHDFWRAQYRIKERPESDLSDECRAFAEEAAALATGEAAEETATRREAEELLRWALDKLSPTDRMVVTLTHLEERPVAEAAEMLGLSVPNVKVRAFRARKKLRDLLANVIGA</sequence>
<dbReference type="GO" id="GO:0016987">
    <property type="term" value="F:sigma factor activity"/>
    <property type="evidence" value="ECO:0007669"/>
    <property type="project" value="UniProtKB-KW"/>
</dbReference>
<name>A0A7C9MIJ7_9BACT</name>
<dbReference type="Proteomes" id="UP000482487">
    <property type="component" value="Unassembled WGS sequence"/>
</dbReference>
<dbReference type="NCBIfam" id="TIGR02937">
    <property type="entry name" value="sigma70-ECF"/>
    <property type="match status" value="1"/>
</dbReference>
<dbReference type="Pfam" id="PF04542">
    <property type="entry name" value="Sigma70_r2"/>
    <property type="match status" value="1"/>
</dbReference>
<keyword evidence="4" id="KW-0804">Transcription</keyword>
<dbReference type="OrthoDB" id="9796555at2"/>
<dbReference type="Pfam" id="PF08281">
    <property type="entry name" value="Sigma70_r4_2"/>
    <property type="match status" value="1"/>
</dbReference>
<dbReference type="InterPro" id="IPR014284">
    <property type="entry name" value="RNA_pol_sigma-70_dom"/>
</dbReference>
<dbReference type="AlphaFoldDB" id="A0A7C9MIJ7"/>
<dbReference type="InterPro" id="IPR007627">
    <property type="entry name" value="RNA_pol_sigma70_r2"/>
</dbReference>
<protein>
    <submittedName>
        <fullName evidence="7">Sigma-70 family RNA polymerase sigma factor</fullName>
    </submittedName>
</protein>
<evidence type="ECO:0000313" key="8">
    <source>
        <dbReference type="Proteomes" id="UP000482487"/>
    </source>
</evidence>
<dbReference type="CDD" id="cd06171">
    <property type="entry name" value="Sigma70_r4"/>
    <property type="match status" value="1"/>
</dbReference>
<organism evidence="7 8">
    <name type="scientific">Solidesulfovibrio aerotolerans</name>
    <dbReference type="NCBI Taxonomy" id="295255"/>
    <lineage>
        <taxon>Bacteria</taxon>
        <taxon>Pseudomonadati</taxon>
        <taxon>Thermodesulfobacteriota</taxon>
        <taxon>Desulfovibrionia</taxon>
        <taxon>Desulfovibrionales</taxon>
        <taxon>Desulfovibrionaceae</taxon>
        <taxon>Solidesulfovibrio</taxon>
    </lineage>
</organism>
<dbReference type="SUPFAM" id="SSF88946">
    <property type="entry name" value="Sigma2 domain of RNA polymerase sigma factors"/>
    <property type="match status" value="1"/>
</dbReference>
<feature type="domain" description="RNA polymerase sigma factor 70 region 4 type 2" evidence="6">
    <location>
        <begin position="160"/>
        <end position="210"/>
    </location>
</feature>
<dbReference type="InterPro" id="IPR013325">
    <property type="entry name" value="RNA_pol_sigma_r2"/>
</dbReference>
<dbReference type="PANTHER" id="PTHR43133:SF51">
    <property type="entry name" value="RNA POLYMERASE SIGMA FACTOR"/>
    <property type="match status" value="1"/>
</dbReference>
<evidence type="ECO:0000256" key="3">
    <source>
        <dbReference type="ARBA" id="ARBA00023082"/>
    </source>
</evidence>
<dbReference type="InterPro" id="IPR036388">
    <property type="entry name" value="WH-like_DNA-bd_sf"/>
</dbReference>
<evidence type="ECO:0000259" key="5">
    <source>
        <dbReference type="Pfam" id="PF04542"/>
    </source>
</evidence>
<dbReference type="Gene3D" id="1.10.1740.10">
    <property type="match status" value="1"/>
</dbReference>
<evidence type="ECO:0000256" key="4">
    <source>
        <dbReference type="ARBA" id="ARBA00023163"/>
    </source>
</evidence>
<dbReference type="GO" id="GO:0006352">
    <property type="term" value="P:DNA-templated transcription initiation"/>
    <property type="evidence" value="ECO:0007669"/>
    <property type="project" value="InterPro"/>
</dbReference>
<keyword evidence="8" id="KW-1185">Reference proteome</keyword>
<comment type="similarity">
    <text evidence="1">Belongs to the sigma-70 factor family. ECF subfamily.</text>
</comment>
<dbReference type="PANTHER" id="PTHR43133">
    <property type="entry name" value="RNA POLYMERASE ECF-TYPE SIGMA FACTO"/>
    <property type="match status" value="1"/>
</dbReference>
<evidence type="ECO:0000256" key="1">
    <source>
        <dbReference type="ARBA" id="ARBA00010641"/>
    </source>
</evidence>
<dbReference type="InterPro" id="IPR013324">
    <property type="entry name" value="RNA_pol_sigma_r3/r4-like"/>
</dbReference>
<keyword evidence="3" id="KW-0731">Sigma factor</keyword>
<accession>A0A7C9MIJ7</accession>
<evidence type="ECO:0000313" key="7">
    <source>
        <dbReference type="EMBL" id="MYL83208.1"/>
    </source>
</evidence>
<dbReference type="SUPFAM" id="SSF88659">
    <property type="entry name" value="Sigma3 and sigma4 domains of RNA polymerase sigma factors"/>
    <property type="match status" value="1"/>
</dbReference>
<evidence type="ECO:0000259" key="6">
    <source>
        <dbReference type="Pfam" id="PF08281"/>
    </source>
</evidence>
<comment type="caution">
    <text evidence="7">The sequence shown here is derived from an EMBL/GenBank/DDBJ whole genome shotgun (WGS) entry which is preliminary data.</text>
</comment>